<evidence type="ECO:0000256" key="5">
    <source>
        <dbReference type="ARBA" id="ARBA00022777"/>
    </source>
</evidence>
<feature type="region of interest" description="Disordered" evidence="8">
    <location>
        <begin position="184"/>
        <end position="221"/>
    </location>
</feature>
<reference evidence="12" key="1">
    <citation type="journal article" date="2020" name="mSystems">
        <title>Genome- and Community-Level Interaction Insights into Carbon Utilization and Element Cycling Functions of Hydrothermarchaeota in Hydrothermal Sediment.</title>
        <authorList>
            <person name="Zhou Z."/>
            <person name="Liu Y."/>
            <person name="Xu W."/>
            <person name="Pan J."/>
            <person name="Luo Z.H."/>
            <person name="Li M."/>
        </authorList>
    </citation>
    <scope>NUCLEOTIDE SEQUENCE [LARGE SCALE GENOMIC DNA]</scope>
    <source>
        <strain evidence="12">SpSt-374</strain>
    </source>
</reference>
<dbReference type="GO" id="GO:0006935">
    <property type="term" value="P:chemotaxis"/>
    <property type="evidence" value="ECO:0007669"/>
    <property type="project" value="InterPro"/>
</dbReference>
<feature type="region of interest" description="Disordered" evidence="8">
    <location>
        <begin position="36"/>
        <end position="143"/>
    </location>
</feature>
<protein>
    <recommendedName>
        <fullName evidence="2">histidine kinase</fullName>
        <ecNumber evidence="2">2.7.13.3</ecNumber>
    </recommendedName>
</protein>
<dbReference type="Pfam" id="PF02895">
    <property type="entry name" value="H-kinase_dim"/>
    <property type="match status" value="1"/>
</dbReference>
<organism evidence="12">
    <name type="scientific">Planktothricoides sp. SpSt-374</name>
    <dbReference type="NCBI Taxonomy" id="2282167"/>
    <lineage>
        <taxon>Bacteria</taxon>
        <taxon>Bacillati</taxon>
        <taxon>Cyanobacteriota</taxon>
        <taxon>Cyanophyceae</taxon>
        <taxon>Oscillatoriophycideae</taxon>
        <taxon>Oscillatoriales</taxon>
        <taxon>Oscillatoriaceae</taxon>
        <taxon>Planktothricoides</taxon>
    </lineage>
</organism>
<feature type="domain" description="Histidine kinase" evidence="9">
    <location>
        <begin position="677"/>
        <end position="912"/>
    </location>
</feature>
<keyword evidence="6" id="KW-0902">Two-component regulatory system</keyword>
<dbReference type="Gene3D" id="1.10.287.560">
    <property type="entry name" value="Histidine kinase CheA-like, homodimeric domain"/>
    <property type="match status" value="1"/>
</dbReference>
<dbReference type="InterPro" id="IPR005467">
    <property type="entry name" value="His_kinase_dom"/>
</dbReference>
<keyword evidence="4" id="KW-0808">Transferase</keyword>
<evidence type="ECO:0000259" key="11">
    <source>
        <dbReference type="PROSITE" id="PS50851"/>
    </source>
</evidence>
<gene>
    <name evidence="12" type="ORF">ENR15_22065</name>
</gene>
<feature type="compositionally biased region" description="Acidic residues" evidence="8">
    <location>
        <begin position="38"/>
        <end position="51"/>
    </location>
</feature>
<sequence length="1214" mass="133356">MTNDKGQMTTSHARPHHEDVEASDWLTGLANLFGGDVPELDETWSEEEILDEVSRLEADNGQNRDATSGNAGDLTTDDFSDLLFDEESDRDSAREDLNWFGEVEYGDTIPSLPQISPQPTEEVENNSAVFESLSSSDDDEPPALIDDFEQIFSDEPQVLEAESHSAISGPLPQLEELNSLFDELPWSSAPPAEDEYGSHQDAENIEFADNDNWLESHQDPDIAATLDFDDLLTISPETDQAEAGDNLEELALFIEDNSAREASEAPTYAGIFSDEDNSLDELFGDGLSSGTEEESLDAAPASAWRKTADNETEELLFAEDEIDLFGADVAERSRLEKSPSPDLLESLTTLFEDTETDPEDGERWGEKDQSFLREMGESFANTRPQPVSPPPNPDEESLFPGEEVPASSFAQLDALLDEPSDSTRMPKGDNQGNFDDLEMLLTRVEATAGNESQVFNELSMLLTEVPTTSALKGAVFDQLSMLLEGKTTIAIAAPHLDSGAIGAGHSQKAHPSRETATLESQRALRGEAGKHQNEITALSEENESVHTSASTSETEEAPIGAVKVTGGTQYADQTMRVPVRQLDNLNNLVGELVVNRNSLEQNQERMRQFLDNMLHQVQNLADVGQRMQDLYERVLLEMALLAGRQGSHFMASTSADSSHGMSDLSVFDMDRFTPFHTQAQEILELIVRVRESASDIEFLVDETEQVTRQLRQVTNALQEGLTRSRMVPFSDVADRLRRGVRDKAIEHEKQVDLVIEGRDTLVDKMILENLYSPLTHLANNALAHGIETTEARSAKGKNPTGQITIRAFHQGNQTVIAVSDDGAGIDAEKVKATARNKRLISEGEARSMSRLDVYDLLFKAGFSTKDQADDLAGRGVGLDVVRHKVSEIRGAVTVDSALGKGTTFTIRLPLALSISKALVCISDRARIAFPMDGVEDMLDVPREKVQEGEEGQRFVPWRDTMLPFRNLRDLLHYKRHLGRGNVYGMNAEEDVVSVVVLRSAGNYLALQVDQVIGEQEIVIKQLEGPVPKPMGIAGATVMGDGRIVAIADVLEMIDLASGRIRASALATPDTSLPEAPVVEQPTVLIVDDSITVRELLSMTFNKAGYRVEQARDGQEAWEKMRSGLPCHLVFCDIEMPRMDGLQLLSHMQKDPVLCKLPIAMLTSRGADKHRQMAVSMGANGYFTKPYLEEALLEAAGRMLRGEVLVGTGDGRGSF</sequence>
<dbReference type="PROSITE" id="PS50109">
    <property type="entry name" value="HIS_KIN"/>
    <property type="match status" value="1"/>
</dbReference>
<keyword evidence="5" id="KW-0418">Kinase</keyword>
<dbReference type="InterPro" id="IPR002545">
    <property type="entry name" value="CheW-lke_dom"/>
</dbReference>
<dbReference type="CDD" id="cd00731">
    <property type="entry name" value="CheA_reg"/>
    <property type="match status" value="1"/>
</dbReference>
<dbReference type="GO" id="GO:0005737">
    <property type="term" value="C:cytoplasm"/>
    <property type="evidence" value="ECO:0007669"/>
    <property type="project" value="InterPro"/>
</dbReference>
<feature type="region of interest" description="Disordered" evidence="8">
    <location>
        <begin position="525"/>
        <end position="559"/>
    </location>
</feature>
<dbReference type="SMART" id="SM00387">
    <property type="entry name" value="HATPase_c"/>
    <property type="match status" value="1"/>
</dbReference>
<accession>A0A7C4A0I4</accession>
<dbReference type="PROSITE" id="PS50110">
    <property type="entry name" value="RESPONSE_REGULATORY"/>
    <property type="match status" value="1"/>
</dbReference>
<feature type="domain" description="CheW-like" evidence="11">
    <location>
        <begin position="913"/>
        <end position="1058"/>
    </location>
</feature>
<dbReference type="InterPro" id="IPR001789">
    <property type="entry name" value="Sig_transdc_resp-reg_receiver"/>
</dbReference>
<feature type="domain" description="Response regulatory" evidence="10">
    <location>
        <begin position="1082"/>
        <end position="1199"/>
    </location>
</feature>
<dbReference type="PANTHER" id="PTHR43395">
    <property type="entry name" value="SENSOR HISTIDINE KINASE CHEA"/>
    <property type="match status" value="1"/>
</dbReference>
<evidence type="ECO:0000256" key="2">
    <source>
        <dbReference type="ARBA" id="ARBA00012438"/>
    </source>
</evidence>
<dbReference type="InterPro" id="IPR037006">
    <property type="entry name" value="CheA-like_homodim_sf"/>
</dbReference>
<evidence type="ECO:0000313" key="12">
    <source>
        <dbReference type="EMBL" id="HGG03247.1"/>
    </source>
</evidence>
<dbReference type="SUPFAM" id="SSF50341">
    <property type="entry name" value="CheW-like"/>
    <property type="match status" value="1"/>
</dbReference>
<evidence type="ECO:0000256" key="8">
    <source>
        <dbReference type="SAM" id="MobiDB-lite"/>
    </source>
</evidence>
<dbReference type="AlphaFoldDB" id="A0A7C4A0I4"/>
<evidence type="ECO:0000256" key="3">
    <source>
        <dbReference type="ARBA" id="ARBA00022553"/>
    </source>
</evidence>
<evidence type="ECO:0000259" key="10">
    <source>
        <dbReference type="PROSITE" id="PS50110"/>
    </source>
</evidence>
<dbReference type="SMART" id="SM01231">
    <property type="entry name" value="H-kinase_dim"/>
    <property type="match status" value="1"/>
</dbReference>
<feature type="region of interest" description="Disordered" evidence="8">
    <location>
        <begin position="1"/>
        <end position="22"/>
    </location>
</feature>
<dbReference type="InterPro" id="IPR036061">
    <property type="entry name" value="CheW-like_dom_sf"/>
</dbReference>
<keyword evidence="3 7" id="KW-0597">Phosphoprotein</keyword>
<dbReference type="SMART" id="SM00448">
    <property type="entry name" value="REC"/>
    <property type="match status" value="1"/>
</dbReference>
<dbReference type="SUPFAM" id="SSF55874">
    <property type="entry name" value="ATPase domain of HSP90 chaperone/DNA topoisomerase II/histidine kinase"/>
    <property type="match status" value="1"/>
</dbReference>
<dbReference type="Gene3D" id="2.30.30.40">
    <property type="entry name" value="SH3 Domains"/>
    <property type="match status" value="1"/>
</dbReference>
<dbReference type="InterPro" id="IPR004105">
    <property type="entry name" value="CheA-like_dim"/>
</dbReference>
<evidence type="ECO:0000256" key="7">
    <source>
        <dbReference type="PROSITE-ProRule" id="PRU00169"/>
    </source>
</evidence>
<dbReference type="Pfam" id="PF01584">
    <property type="entry name" value="CheW"/>
    <property type="match status" value="1"/>
</dbReference>
<dbReference type="PANTHER" id="PTHR43395:SF1">
    <property type="entry name" value="CHEMOTAXIS PROTEIN CHEA"/>
    <property type="match status" value="1"/>
</dbReference>
<feature type="region of interest" description="Disordered" evidence="8">
    <location>
        <begin position="380"/>
        <end position="401"/>
    </location>
</feature>
<dbReference type="CDD" id="cd16916">
    <property type="entry name" value="HATPase_CheA-like"/>
    <property type="match status" value="1"/>
</dbReference>
<feature type="modified residue" description="4-aspartylphosphate" evidence="7">
    <location>
        <position position="1132"/>
    </location>
</feature>
<dbReference type="PRINTS" id="PR00344">
    <property type="entry name" value="BCTRLSENSOR"/>
</dbReference>
<dbReference type="InterPro" id="IPR051315">
    <property type="entry name" value="Bact_Chemotaxis_CheA"/>
</dbReference>
<dbReference type="InterPro" id="IPR004358">
    <property type="entry name" value="Sig_transdc_His_kin-like_C"/>
</dbReference>
<dbReference type="SMART" id="SM00260">
    <property type="entry name" value="CheW"/>
    <property type="match status" value="1"/>
</dbReference>
<evidence type="ECO:0000256" key="1">
    <source>
        <dbReference type="ARBA" id="ARBA00000085"/>
    </source>
</evidence>
<dbReference type="SUPFAM" id="SSF52172">
    <property type="entry name" value="CheY-like"/>
    <property type="match status" value="1"/>
</dbReference>
<dbReference type="FunFam" id="3.30.565.10:FF:000016">
    <property type="entry name" value="Chemotaxis protein CheA, putative"/>
    <property type="match status" value="1"/>
</dbReference>
<dbReference type="SUPFAM" id="SSF47384">
    <property type="entry name" value="Homodimeric domain of signal transducing histidine kinase"/>
    <property type="match status" value="1"/>
</dbReference>
<dbReference type="InterPro" id="IPR011006">
    <property type="entry name" value="CheY-like_superfamily"/>
</dbReference>
<feature type="compositionally biased region" description="Polar residues" evidence="8">
    <location>
        <begin position="60"/>
        <end position="70"/>
    </location>
</feature>
<dbReference type="InterPro" id="IPR036890">
    <property type="entry name" value="HATPase_C_sf"/>
</dbReference>
<evidence type="ECO:0000259" key="9">
    <source>
        <dbReference type="PROSITE" id="PS50109"/>
    </source>
</evidence>
<comment type="catalytic activity">
    <reaction evidence="1">
        <text>ATP + protein L-histidine = ADP + protein N-phospho-L-histidine.</text>
        <dbReference type="EC" id="2.7.13.3"/>
    </reaction>
</comment>
<dbReference type="Pfam" id="PF02518">
    <property type="entry name" value="HATPase_c"/>
    <property type="match status" value="1"/>
</dbReference>
<comment type="caution">
    <text evidence="12">The sequence shown here is derived from an EMBL/GenBank/DDBJ whole genome shotgun (WGS) entry which is preliminary data.</text>
</comment>
<dbReference type="Gene3D" id="3.40.50.2300">
    <property type="match status" value="1"/>
</dbReference>
<dbReference type="GO" id="GO:0000155">
    <property type="term" value="F:phosphorelay sensor kinase activity"/>
    <property type="evidence" value="ECO:0007669"/>
    <property type="project" value="InterPro"/>
</dbReference>
<dbReference type="EMBL" id="DSPX01000225">
    <property type="protein sequence ID" value="HGG03247.1"/>
    <property type="molecule type" value="Genomic_DNA"/>
</dbReference>
<evidence type="ECO:0000256" key="6">
    <source>
        <dbReference type="ARBA" id="ARBA00023012"/>
    </source>
</evidence>
<feature type="compositionally biased region" description="Acidic residues" evidence="8">
    <location>
        <begin position="273"/>
        <end position="283"/>
    </location>
</feature>
<feature type="region of interest" description="Disordered" evidence="8">
    <location>
        <begin position="265"/>
        <end position="308"/>
    </location>
</feature>
<dbReference type="InterPro" id="IPR036097">
    <property type="entry name" value="HisK_dim/P_sf"/>
</dbReference>
<dbReference type="EC" id="2.7.13.3" evidence="2"/>
<dbReference type="Gene3D" id="3.30.565.10">
    <property type="entry name" value="Histidine kinase-like ATPase, C-terminal domain"/>
    <property type="match status" value="1"/>
</dbReference>
<dbReference type="InterPro" id="IPR003594">
    <property type="entry name" value="HATPase_dom"/>
</dbReference>
<feature type="compositionally biased region" description="Polar residues" evidence="8">
    <location>
        <begin position="1"/>
        <end position="12"/>
    </location>
</feature>
<dbReference type="Pfam" id="PF00072">
    <property type="entry name" value="Response_reg"/>
    <property type="match status" value="1"/>
</dbReference>
<proteinExistence type="predicted"/>
<evidence type="ECO:0000256" key="4">
    <source>
        <dbReference type="ARBA" id="ARBA00022679"/>
    </source>
</evidence>
<dbReference type="PROSITE" id="PS50851">
    <property type="entry name" value="CHEW"/>
    <property type="match status" value="1"/>
</dbReference>
<feature type="compositionally biased region" description="Acidic residues" evidence="8">
    <location>
        <begin position="75"/>
        <end position="89"/>
    </location>
</feature>
<name>A0A7C4A0I4_9CYAN</name>
<feature type="compositionally biased region" description="Polar residues" evidence="8">
    <location>
        <begin position="111"/>
        <end position="133"/>
    </location>
</feature>